<feature type="domain" description="Glycosyltransferase 2-like" evidence="1">
    <location>
        <begin position="5"/>
        <end position="125"/>
    </location>
</feature>
<dbReference type="EMBL" id="QAMZ01000004">
    <property type="protein sequence ID" value="PWL55696.1"/>
    <property type="molecule type" value="Genomic_DNA"/>
</dbReference>
<dbReference type="eggNOG" id="COG0463">
    <property type="taxonomic scope" value="Bacteria"/>
</dbReference>
<dbReference type="EMBL" id="FOOE01000030">
    <property type="protein sequence ID" value="SFG16560.1"/>
    <property type="molecule type" value="Genomic_DNA"/>
</dbReference>
<sequence length="232" mass="26167">MKCLIIVPAYNEEKNIYKVVKDIKYFNPNVDIVVVNDGSTDDTYFEAKRAGAKVIDLKYNLGIGGAVQTGYIYALNKDYDLAVQIDGDGQHDPRDLEKLIENMKNDKCDMIIGSRFIEKTDYKPSIFRNAGIKYFSKLVSLLCGRAYYDTTSGYRMVGKKGIRLFAEYYPVDYPEVETIVYACKHGLQVKEVGVNMQARCQGKSSITPLKSVYYMIKVTISTLSAALSKISF</sequence>
<gene>
    <name evidence="2" type="ORF">DBY38_00840</name>
    <name evidence="3" type="ORF">SAMN04487885_13024</name>
</gene>
<dbReference type="GO" id="GO:0016740">
    <property type="term" value="F:transferase activity"/>
    <property type="evidence" value="ECO:0007669"/>
    <property type="project" value="UniProtKB-KW"/>
</dbReference>
<evidence type="ECO:0000259" key="1">
    <source>
        <dbReference type="Pfam" id="PF00535"/>
    </source>
</evidence>
<dbReference type="Pfam" id="PF00535">
    <property type="entry name" value="Glycos_transf_2"/>
    <property type="match status" value="1"/>
</dbReference>
<organism evidence="3 4">
    <name type="scientific">Clostridium cadaveris</name>
    <dbReference type="NCBI Taxonomy" id="1529"/>
    <lineage>
        <taxon>Bacteria</taxon>
        <taxon>Bacillati</taxon>
        <taxon>Bacillota</taxon>
        <taxon>Clostridia</taxon>
        <taxon>Eubacteriales</taxon>
        <taxon>Clostridiaceae</taxon>
        <taxon>Clostridium</taxon>
    </lineage>
</organism>
<dbReference type="STRING" id="1529.SAMN04487885_13024"/>
<dbReference type="SUPFAM" id="SSF53448">
    <property type="entry name" value="Nucleotide-diphospho-sugar transferases"/>
    <property type="match status" value="1"/>
</dbReference>
<accession>A0A1I2PLU6</accession>
<keyword evidence="4" id="KW-1185">Reference proteome</keyword>
<reference evidence="3 4" key="1">
    <citation type="submission" date="2016-10" db="EMBL/GenBank/DDBJ databases">
        <authorList>
            <person name="de Groot N.N."/>
        </authorList>
    </citation>
    <scope>NUCLEOTIDE SEQUENCE [LARGE SCALE GENOMIC DNA]</scope>
    <source>
        <strain evidence="3 4">NLAE-zl-G419</strain>
    </source>
</reference>
<dbReference type="AlphaFoldDB" id="A0A1I2PLU6"/>
<dbReference type="OrthoDB" id="9810303at2"/>
<dbReference type="InterPro" id="IPR001173">
    <property type="entry name" value="Glyco_trans_2-like"/>
</dbReference>
<dbReference type="Proteomes" id="UP000246114">
    <property type="component" value="Unassembled WGS sequence"/>
</dbReference>
<evidence type="ECO:0000313" key="5">
    <source>
        <dbReference type="Proteomes" id="UP000246114"/>
    </source>
</evidence>
<dbReference type="RefSeq" id="WP_074846426.1">
    <property type="nucleotide sequence ID" value="NZ_BAAACD010000002.1"/>
</dbReference>
<dbReference type="PANTHER" id="PTHR10859:SF114">
    <property type="entry name" value="DOLICHOL-PHOSPHATE MANNOSYLTRANSFERASE"/>
    <property type="match status" value="1"/>
</dbReference>
<dbReference type="CDD" id="cd04179">
    <property type="entry name" value="DPM_DPG-synthase_like"/>
    <property type="match status" value="1"/>
</dbReference>
<dbReference type="GO" id="GO:0006487">
    <property type="term" value="P:protein N-linked glycosylation"/>
    <property type="evidence" value="ECO:0007669"/>
    <property type="project" value="TreeGrafter"/>
</dbReference>
<name>A0A1I2PLU6_9CLOT</name>
<dbReference type="Proteomes" id="UP000182135">
    <property type="component" value="Unassembled WGS sequence"/>
</dbReference>
<dbReference type="PANTHER" id="PTHR10859">
    <property type="entry name" value="GLYCOSYL TRANSFERASE"/>
    <property type="match status" value="1"/>
</dbReference>
<protein>
    <submittedName>
        <fullName evidence="2">Glycosyltransferase family 2 protein</fullName>
    </submittedName>
</protein>
<proteinExistence type="predicted"/>
<reference evidence="2 5" key="2">
    <citation type="submission" date="2018-03" db="EMBL/GenBank/DDBJ databases">
        <title>The uncultured portion of the human microbiome is neutrally assembled.</title>
        <authorList>
            <person name="Jeraldo P."/>
            <person name="Boardman L."/>
            <person name="White B.A."/>
            <person name="Nelson H."/>
            <person name="Goldenfeld N."/>
            <person name="Chia N."/>
        </authorList>
    </citation>
    <scope>NUCLEOTIDE SEQUENCE [LARGE SCALE GENOMIC DNA]</scope>
    <source>
        <strain evidence="2">CIM:MAG 903</strain>
    </source>
</reference>
<evidence type="ECO:0000313" key="4">
    <source>
        <dbReference type="Proteomes" id="UP000182135"/>
    </source>
</evidence>
<dbReference type="GeneID" id="90545967"/>
<dbReference type="InterPro" id="IPR029044">
    <property type="entry name" value="Nucleotide-diphossugar_trans"/>
</dbReference>
<keyword evidence="2" id="KW-0808">Transferase</keyword>
<evidence type="ECO:0000313" key="3">
    <source>
        <dbReference type="EMBL" id="SFG16560.1"/>
    </source>
</evidence>
<evidence type="ECO:0000313" key="2">
    <source>
        <dbReference type="EMBL" id="PWL55696.1"/>
    </source>
</evidence>
<dbReference type="Gene3D" id="3.90.550.10">
    <property type="entry name" value="Spore Coat Polysaccharide Biosynthesis Protein SpsA, Chain A"/>
    <property type="match status" value="1"/>
</dbReference>